<evidence type="ECO:0000256" key="7">
    <source>
        <dbReference type="ARBA" id="ARBA00023288"/>
    </source>
</evidence>
<keyword evidence="9" id="KW-1185">Reference proteome</keyword>
<dbReference type="Gene3D" id="2.60.40.2090">
    <property type="match status" value="1"/>
</dbReference>
<dbReference type="InterPro" id="IPR014941">
    <property type="entry name" value="FimB/Mfa2/Mfa3"/>
</dbReference>
<proteinExistence type="inferred from homology"/>
<evidence type="ECO:0000256" key="4">
    <source>
        <dbReference type="ARBA" id="ARBA00023136"/>
    </source>
</evidence>
<keyword evidence="6" id="KW-0998">Cell outer membrane</keyword>
<dbReference type="EMBL" id="JACHOC010000002">
    <property type="protein sequence ID" value="MBB4621456.1"/>
    <property type="molecule type" value="Genomic_DNA"/>
</dbReference>
<organism evidence="8 9">
    <name type="scientific">Parabacteroides faecis</name>
    <dbReference type="NCBI Taxonomy" id="1217282"/>
    <lineage>
        <taxon>Bacteria</taxon>
        <taxon>Pseudomonadati</taxon>
        <taxon>Bacteroidota</taxon>
        <taxon>Bacteroidia</taxon>
        <taxon>Bacteroidales</taxon>
        <taxon>Tannerellaceae</taxon>
        <taxon>Parabacteroides</taxon>
    </lineage>
</organism>
<dbReference type="Pfam" id="PF08842">
    <property type="entry name" value="Mfa2"/>
    <property type="match status" value="1"/>
</dbReference>
<accession>A0ABR6KIW9</accession>
<name>A0ABR6KIW9_9BACT</name>
<sequence>MTFEKEIALLFSVVLLPLYGCIYEDLPECPPQNGVVLSYDFLCNMEYKDELGEAVQDLKTFVFDSNGILCDTLRPPVGSGELCLGWQRKIDLAPGVYTIVTWAGSEEFDRDFQILQSTCATDESVCSPVIGKTNLKDFRVFLNYNINLADNDRAIPQTRQFKDLFHGLVENVVVEKDKETLVHTSLIKNTNVVRVGIGGWPKTGINSENIQENWDIHISGRNGHYKYDNTIKEYAPLLTYTTYDMNLSSDTVYAYIKVMRLMGEEEEDPFSNAPLYLDVVYKPTNLVVCRNLDIIKVILDSRIPLRDEKGNIETDSNGDPIMVLPGVEYLDRQDFYTIDFEETESEGNIRFTIYVNGWKVQDIYPVFP</sequence>
<comment type="subcellular location">
    <subcellularLocation>
        <location evidence="1">Cell outer membrane</location>
    </subcellularLocation>
</comment>
<reference evidence="8 9" key="1">
    <citation type="submission" date="2020-08" db="EMBL/GenBank/DDBJ databases">
        <title>Genomic Encyclopedia of Type Strains, Phase IV (KMG-IV): sequencing the most valuable type-strain genomes for metagenomic binning, comparative biology and taxonomic classification.</title>
        <authorList>
            <person name="Goeker M."/>
        </authorList>
    </citation>
    <scope>NUCLEOTIDE SEQUENCE [LARGE SCALE GENOMIC DNA]</scope>
    <source>
        <strain evidence="8 9">DSM 102983</strain>
    </source>
</reference>
<keyword evidence="3" id="KW-0732">Signal</keyword>
<dbReference type="RefSeq" id="WP_122376054.1">
    <property type="nucleotide sequence ID" value="NZ_BMPB01000002.1"/>
</dbReference>
<keyword evidence="5" id="KW-0564">Palmitate</keyword>
<evidence type="ECO:0008006" key="10">
    <source>
        <dbReference type="Google" id="ProtNLM"/>
    </source>
</evidence>
<evidence type="ECO:0000256" key="3">
    <source>
        <dbReference type="ARBA" id="ARBA00022729"/>
    </source>
</evidence>
<keyword evidence="7" id="KW-0449">Lipoprotein</keyword>
<dbReference type="Gene3D" id="2.60.40.2100">
    <property type="match status" value="1"/>
</dbReference>
<evidence type="ECO:0000256" key="5">
    <source>
        <dbReference type="ARBA" id="ARBA00023139"/>
    </source>
</evidence>
<dbReference type="Proteomes" id="UP000533637">
    <property type="component" value="Unassembled WGS sequence"/>
</dbReference>
<evidence type="ECO:0000256" key="2">
    <source>
        <dbReference type="ARBA" id="ARBA00007248"/>
    </source>
</evidence>
<evidence type="ECO:0000256" key="6">
    <source>
        <dbReference type="ARBA" id="ARBA00023237"/>
    </source>
</evidence>
<gene>
    <name evidence="8" type="ORF">GGQ57_001350</name>
</gene>
<protein>
    <recommendedName>
        <fullName evidence="10">FimB/Mfa2 family fimbrial subunit</fullName>
    </recommendedName>
</protein>
<comment type="caution">
    <text evidence="8">The sequence shown here is derived from an EMBL/GenBank/DDBJ whole genome shotgun (WGS) entry which is preliminary data.</text>
</comment>
<evidence type="ECO:0000313" key="8">
    <source>
        <dbReference type="EMBL" id="MBB4621456.1"/>
    </source>
</evidence>
<evidence type="ECO:0000256" key="1">
    <source>
        <dbReference type="ARBA" id="ARBA00004442"/>
    </source>
</evidence>
<evidence type="ECO:0000313" key="9">
    <source>
        <dbReference type="Proteomes" id="UP000533637"/>
    </source>
</evidence>
<keyword evidence="4" id="KW-0472">Membrane</keyword>
<comment type="similarity">
    <text evidence="2">Belongs to the bacteroidetes fimbrillin superfamily. FimB/Mfa2 family.</text>
</comment>